<organism evidence="6 7">
    <name type="scientific">Staphylococcus xylosus</name>
    <dbReference type="NCBI Taxonomy" id="1288"/>
    <lineage>
        <taxon>Bacteria</taxon>
        <taxon>Bacillati</taxon>
        <taxon>Bacillota</taxon>
        <taxon>Bacilli</taxon>
        <taxon>Bacillales</taxon>
        <taxon>Staphylococcaceae</taxon>
        <taxon>Staphylococcus</taxon>
    </lineage>
</organism>
<sequence>MTLQRYKILNKVIQLKTMSGAAESLFLTQPGLSNSIKILEEELNLKLLNRNRNGVTPTIEGEKIYKYTLQLERIHEALIQEAQNLNGLKTGIVNVGSFSSITMSWLPQILSTLQHDYPDIKINIHEGDYESLEKMVLSGELDCCFNTPPDNNILNFSPLIKDELLCIVSEKHPLSNEESVSINDLFT</sequence>
<dbReference type="RefSeq" id="WP_119604317.1">
    <property type="nucleotide sequence ID" value="NZ_QXUL01000163.1"/>
</dbReference>
<evidence type="ECO:0000256" key="4">
    <source>
        <dbReference type="ARBA" id="ARBA00023163"/>
    </source>
</evidence>
<keyword evidence="4" id="KW-0804">Transcription</keyword>
<dbReference type="Pfam" id="PF00126">
    <property type="entry name" value="HTH_1"/>
    <property type="match status" value="1"/>
</dbReference>
<comment type="similarity">
    <text evidence="1">Belongs to the LysR transcriptional regulatory family.</text>
</comment>
<evidence type="ECO:0000313" key="7">
    <source>
        <dbReference type="Proteomes" id="UP000285567"/>
    </source>
</evidence>
<evidence type="ECO:0000256" key="3">
    <source>
        <dbReference type="ARBA" id="ARBA00023125"/>
    </source>
</evidence>
<dbReference type="Gene3D" id="1.10.10.10">
    <property type="entry name" value="Winged helix-like DNA-binding domain superfamily/Winged helix DNA-binding domain"/>
    <property type="match status" value="1"/>
</dbReference>
<dbReference type="GO" id="GO:0005829">
    <property type="term" value="C:cytosol"/>
    <property type="evidence" value="ECO:0007669"/>
    <property type="project" value="TreeGrafter"/>
</dbReference>
<dbReference type="Proteomes" id="UP000285567">
    <property type="component" value="Unassembled WGS sequence"/>
</dbReference>
<keyword evidence="7" id="KW-1185">Reference proteome</keyword>
<proteinExistence type="inferred from homology"/>
<keyword evidence="2" id="KW-0805">Transcription regulation</keyword>
<dbReference type="SUPFAM" id="SSF53850">
    <property type="entry name" value="Periplasmic binding protein-like II"/>
    <property type="match status" value="1"/>
</dbReference>
<protein>
    <submittedName>
        <fullName evidence="6">LysR family transcriptional regulator</fullName>
    </submittedName>
</protein>
<dbReference type="GO" id="GO:0003677">
    <property type="term" value="F:DNA binding"/>
    <property type="evidence" value="ECO:0007669"/>
    <property type="project" value="UniProtKB-KW"/>
</dbReference>
<evidence type="ECO:0000256" key="1">
    <source>
        <dbReference type="ARBA" id="ARBA00009437"/>
    </source>
</evidence>
<dbReference type="EMBL" id="QXUL01000163">
    <property type="protein sequence ID" value="RIN05788.1"/>
    <property type="molecule type" value="Genomic_DNA"/>
</dbReference>
<name>A0A418IJL0_STAXY</name>
<dbReference type="InterPro" id="IPR036390">
    <property type="entry name" value="WH_DNA-bd_sf"/>
</dbReference>
<dbReference type="Pfam" id="PF03466">
    <property type="entry name" value="LysR_substrate"/>
    <property type="match status" value="1"/>
</dbReference>
<dbReference type="GO" id="GO:0003700">
    <property type="term" value="F:DNA-binding transcription factor activity"/>
    <property type="evidence" value="ECO:0007669"/>
    <property type="project" value="InterPro"/>
</dbReference>
<dbReference type="PANTHER" id="PTHR30419:SF28">
    <property type="entry name" value="HTH-TYPE TRANSCRIPTIONAL REGULATOR BSDA"/>
    <property type="match status" value="1"/>
</dbReference>
<accession>A0A418IJL0</accession>
<dbReference type="CDD" id="cd05466">
    <property type="entry name" value="PBP2_LTTR_substrate"/>
    <property type="match status" value="1"/>
</dbReference>
<keyword evidence="3" id="KW-0238">DNA-binding</keyword>
<dbReference type="InterPro" id="IPR000847">
    <property type="entry name" value="LysR_HTH_N"/>
</dbReference>
<feature type="non-terminal residue" evidence="6">
    <location>
        <position position="187"/>
    </location>
</feature>
<dbReference type="InterPro" id="IPR050950">
    <property type="entry name" value="HTH-type_LysR_regulators"/>
</dbReference>
<feature type="domain" description="HTH lysR-type" evidence="5">
    <location>
        <begin position="1"/>
        <end position="58"/>
    </location>
</feature>
<reference evidence="6 7" key="1">
    <citation type="journal article" date="2016" name="Front. Microbiol.">
        <title>Comprehensive Phylogenetic Analysis of Bovine Non-aureus Staphylococci Species Based on Whole-Genome Sequencing.</title>
        <authorList>
            <person name="Naushad S."/>
            <person name="Barkema H.W."/>
            <person name="Luby C."/>
            <person name="Condas L.A."/>
            <person name="Nobrega D.B."/>
            <person name="Carson D.A."/>
            <person name="De Buck J."/>
        </authorList>
    </citation>
    <scope>NUCLEOTIDE SEQUENCE [LARGE SCALE GENOMIC DNA]</scope>
    <source>
        <strain evidence="6 7">SNUC 102</strain>
    </source>
</reference>
<dbReference type="PROSITE" id="PS50931">
    <property type="entry name" value="HTH_LYSR"/>
    <property type="match status" value="1"/>
</dbReference>
<dbReference type="Gene3D" id="3.40.190.290">
    <property type="match status" value="1"/>
</dbReference>
<comment type="caution">
    <text evidence="6">The sequence shown here is derived from an EMBL/GenBank/DDBJ whole genome shotgun (WGS) entry which is preliminary data.</text>
</comment>
<gene>
    <name evidence="6" type="ORF">BU097_14635</name>
</gene>
<evidence type="ECO:0000256" key="2">
    <source>
        <dbReference type="ARBA" id="ARBA00023015"/>
    </source>
</evidence>
<dbReference type="PANTHER" id="PTHR30419">
    <property type="entry name" value="HTH-TYPE TRANSCRIPTIONAL REGULATOR YBHD"/>
    <property type="match status" value="1"/>
</dbReference>
<dbReference type="PRINTS" id="PR00039">
    <property type="entry name" value="HTHLYSR"/>
</dbReference>
<evidence type="ECO:0000259" key="5">
    <source>
        <dbReference type="PROSITE" id="PS50931"/>
    </source>
</evidence>
<dbReference type="SUPFAM" id="SSF46785">
    <property type="entry name" value="Winged helix' DNA-binding domain"/>
    <property type="match status" value="1"/>
</dbReference>
<dbReference type="InterPro" id="IPR005119">
    <property type="entry name" value="LysR_subst-bd"/>
</dbReference>
<dbReference type="AlphaFoldDB" id="A0A418IJL0"/>
<evidence type="ECO:0000313" key="6">
    <source>
        <dbReference type="EMBL" id="RIN05788.1"/>
    </source>
</evidence>
<dbReference type="OrthoDB" id="9803735at2"/>
<dbReference type="InterPro" id="IPR036388">
    <property type="entry name" value="WH-like_DNA-bd_sf"/>
</dbReference>